<reference evidence="1" key="1">
    <citation type="submission" date="2025-08" db="UniProtKB">
        <authorList>
            <consortium name="RefSeq"/>
        </authorList>
    </citation>
    <scope>IDENTIFICATION</scope>
    <source>
        <tissue evidence="1">Whole insect</tissue>
    </source>
</reference>
<gene>
    <name evidence="1" type="primary">LOC114348935</name>
</gene>
<dbReference type="InParanoid" id="A0A6P7HHR5"/>
<feature type="non-terminal residue" evidence="1">
    <location>
        <position position="218"/>
    </location>
</feature>
<name>A0A6P7HHR5_DIAVI</name>
<accession>A0A6P7HHR5</accession>
<proteinExistence type="predicted"/>
<dbReference type="PANTHER" id="PTHR47510:SF3">
    <property type="entry name" value="ENDO_EXONUCLEASE_PHOSPHATASE DOMAIN-CONTAINING PROTEIN"/>
    <property type="match status" value="1"/>
</dbReference>
<dbReference type="RefSeq" id="XP_028155185.1">
    <property type="nucleotide sequence ID" value="XM_028299384.1"/>
</dbReference>
<protein>
    <submittedName>
        <fullName evidence="1">Uncharacterized protein LOC114348935</fullName>
    </submittedName>
</protein>
<sequence length="218" mass="25186">MSWDNILYENFIDNKVRIFNDMLVSLFDKHAPYVESRITKPPAPWLTPTIQNMMKTRNAALAKYKKTRNVLDYSYYKDLRNAVTNAVRLEKSGYLNYRSSSSNKKDLWKTMRIFKIVNKPVIEIPQELKDPISINNYFTSVFSPVNCCPETTQWYQSNIFNPDIIFSFKMATIDEIKSLILGLKSDAVGCDNISAKMLQLSLSITAPYITHIINSCLE</sequence>
<organism evidence="1">
    <name type="scientific">Diabrotica virgifera virgifera</name>
    <name type="common">western corn rootworm</name>
    <dbReference type="NCBI Taxonomy" id="50390"/>
    <lineage>
        <taxon>Eukaryota</taxon>
        <taxon>Metazoa</taxon>
        <taxon>Ecdysozoa</taxon>
        <taxon>Arthropoda</taxon>
        <taxon>Hexapoda</taxon>
        <taxon>Insecta</taxon>
        <taxon>Pterygota</taxon>
        <taxon>Neoptera</taxon>
        <taxon>Endopterygota</taxon>
        <taxon>Coleoptera</taxon>
        <taxon>Polyphaga</taxon>
        <taxon>Cucujiformia</taxon>
        <taxon>Chrysomeloidea</taxon>
        <taxon>Chrysomelidae</taxon>
        <taxon>Galerucinae</taxon>
        <taxon>Diabroticina</taxon>
        <taxon>Diabroticites</taxon>
        <taxon>Diabrotica</taxon>
    </lineage>
</organism>
<dbReference type="PANTHER" id="PTHR47510">
    <property type="entry name" value="REVERSE TRANSCRIPTASE DOMAIN-CONTAINING PROTEIN"/>
    <property type="match status" value="1"/>
</dbReference>
<evidence type="ECO:0000313" key="1">
    <source>
        <dbReference type="RefSeq" id="XP_028155185.1"/>
    </source>
</evidence>
<dbReference type="AlphaFoldDB" id="A0A6P7HHR5"/>